<name>A0A0J9CYE2_SPHYA</name>
<dbReference type="Proteomes" id="UP000037029">
    <property type="component" value="Chromosome"/>
</dbReference>
<proteinExistence type="predicted"/>
<organism evidence="1 2">
    <name type="scientific">Sphingobium yanoikuyae</name>
    <name type="common">Sphingomonas yanoikuyae</name>
    <dbReference type="NCBI Taxonomy" id="13690"/>
    <lineage>
        <taxon>Bacteria</taxon>
        <taxon>Pseudomonadati</taxon>
        <taxon>Pseudomonadota</taxon>
        <taxon>Alphaproteobacteria</taxon>
        <taxon>Sphingomonadales</taxon>
        <taxon>Sphingomonadaceae</taxon>
        <taxon>Sphingobium</taxon>
    </lineage>
</organism>
<evidence type="ECO:0000313" key="2">
    <source>
        <dbReference type="Proteomes" id="UP000037029"/>
    </source>
</evidence>
<dbReference type="InterPro" id="IPR021634">
    <property type="entry name" value="DUF3240"/>
</dbReference>
<evidence type="ECO:0000313" key="1">
    <source>
        <dbReference type="EMBL" id="ATP18467.1"/>
    </source>
</evidence>
<dbReference type="Gene3D" id="3.30.70.120">
    <property type="match status" value="1"/>
</dbReference>
<dbReference type="AlphaFoldDB" id="A0A0J9CYE2"/>
<accession>A0A0J9CYE2</accession>
<reference evidence="1 2" key="1">
    <citation type="submission" date="2017-04" db="EMBL/GenBank/DDBJ databases">
        <title>Characterization, genome and methylation analysis of a phthalic acid esters degrading strain Sphingobium yanoikuyae SHJ.</title>
        <authorList>
            <person name="Feng L."/>
        </authorList>
    </citation>
    <scope>NUCLEOTIDE SEQUENCE [LARGE SCALE GENOMIC DNA]</scope>
    <source>
        <strain evidence="1 2">SHJ</strain>
    </source>
</reference>
<dbReference type="Pfam" id="PF11582">
    <property type="entry name" value="DUF3240"/>
    <property type="match status" value="1"/>
</dbReference>
<dbReference type="EMBL" id="CP020925">
    <property type="protein sequence ID" value="ATP18467.1"/>
    <property type="molecule type" value="Genomic_DNA"/>
</dbReference>
<sequence length="99" mass="10613">MTDMLLTFYCAAIDRDGVADALRGRTPAPLHLRDEQVLGRDFGDAGAGEQVRGTLRRAAIDLIVPADDVAPLVAAVTDARRGHPVRWHACLVAARGRIA</sequence>
<gene>
    <name evidence="1" type="ORF">BV87_08680</name>
</gene>
<dbReference type="RefSeq" id="WP_048938488.1">
    <property type="nucleotide sequence ID" value="NZ_CP020925.1"/>
</dbReference>
<dbReference type="InterPro" id="IPR015867">
    <property type="entry name" value="N-reg_PII/ATP_PRibTrfase_C"/>
</dbReference>
<protein>
    <submittedName>
        <fullName evidence="1">DUF3240 domain-containing protein</fullName>
    </submittedName>
</protein>